<keyword evidence="2" id="KW-1185">Reference proteome</keyword>
<gene>
    <name evidence="1" type="ORF">ANI02nite_31730</name>
</gene>
<organism evidence="1 2">
    <name type="scientific">Acetobacter nitrogenifigens DSM 23921 = NBRC 105050</name>
    <dbReference type="NCBI Taxonomy" id="1120919"/>
    <lineage>
        <taxon>Bacteria</taxon>
        <taxon>Pseudomonadati</taxon>
        <taxon>Pseudomonadota</taxon>
        <taxon>Alphaproteobacteria</taxon>
        <taxon>Acetobacterales</taxon>
        <taxon>Acetobacteraceae</taxon>
        <taxon>Acetobacter</taxon>
    </lineage>
</organism>
<proteinExistence type="predicted"/>
<dbReference type="RefSeq" id="WP_154660397.1">
    <property type="nucleotide sequence ID" value="NZ_AUBI01000018.1"/>
</dbReference>
<sequence>MWFYILGLMLVNIFLGIEGAWLTALSLNIAGQVAVAIFIGRSCRDDYTSS</sequence>
<evidence type="ECO:0008006" key="3">
    <source>
        <dbReference type="Google" id="ProtNLM"/>
    </source>
</evidence>
<dbReference type="Proteomes" id="UP000321635">
    <property type="component" value="Unassembled WGS sequence"/>
</dbReference>
<comment type="caution">
    <text evidence="1">The sequence shown here is derived from an EMBL/GenBank/DDBJ whole genome shotgun (WGS) entry which is preliminary data.</text>
</comment>
<accession>A0A511XEB6</accession>
<dbReference type="AlphaFoldDB" id="A0A511XEB6"/>
<protein>
    <recommendedName>
        <fullName evidence="3">Polysaccharide biosynthesis protein C-terminal domain-containing protein</fullName>
    </recommendedName>
</protein>
<evidence type="ECO:0000313" key="1">
    <source>
        <dbReference type="EMBL" id="GEN61289.1"/>
    </source>
</evidence>
<name>A0A511XEB6_9PROT</name>
<evidence type="ECO:0000313" key="2">
    <source>
        <dbReference type="Proteomes" id="UP000321635"/>
    </source>
</evidence>
<dbReference type="EMBL" id="BJYF01000031">
    <property type="protein sequence ID" value="GEN61289.1"/>
    <property type="molecule type" value="Genomic_DNA"/>
</dbReference>
<reference evidence="1 2" key="1">
    <citation type="submission" date="2019-07" db="EMBL/GenBank/DDBJ databases">
        <title>Whole genome shotgun sequence of Acetobacter nitrogenifigens NBRC 105050.</title>
        <authorList>
            <person name="Hosoyama A."/>
            <person name="Uohara A."/>
            <person name="Ohji S."/>
            <person name="Ichikawa N."/>
        </authorList>
    </citation>
    <scope>NUCLEOTIDE SEQUENCE [LARGE SCALE GENOMIC DNA]</scope>
    <source>
        <strain evidence="1 2">NBRC 105050</strain>
    </source>
</reference>